<evidence type="ECO:0000313" key="3">
    <source>
        <dbReference type="Proteomes" id="UP000324800"/>
    </source>
</evidence>
<dbReference type="AlphaFoldDB" id="A0A5J4U343"/>
<feature type="region of interest" description="Disordered" evidence="1">
    <location>
        <begin position="39"/>
        <end position="126"/>
    </location>
</feature>
<feature type="compositionally biased region" description="Basic and acidic residues" evidence="1">
    <location>
        <begin position="39"/>
        <end position="49"/>
    </location>
</feature>
<proteinExistence type="predicted"/>
<organism evidence="2 3">
    <name type="scientific">Streblomastix strix</name>
    <dbReference type="NCBI Taxonomy" id="222440"/>
    <lineage>
        <taxon>Eukaryota</taxon>
        <taxon>Metamonada</taxon>
        <taxon>Preaxostyla</taxon>
        <taxon>Oxymonadida</taxon>
        <taxon>Streblomastigidae</taxon>
        <taxon>Streblomastix</taxon>
    </lineage>
</organism>
<comment type="caution">
    <text evidence="2">The sequence shown here is derived from an EMBL/GenBank/DDBJ whole genome shotgun (WGS) entry which is preliminary data.</text>
</comment>
<feature type="region of interest" description="Disordered" evidence="1">
    <location>
        <begin position="1"/>
        <end position="21"/>
    </location>
</feature>
<sequence>PGSPGVLFNDPISPFTHKPTIPFLRRKQIEEIEREIQREKKAKKYDTPQKIRNSTTPVEQWAQGQKAKLESDKKDCDEDDEYKDEQKEGKGRRTRRRGKDKKKDIIDQSPATPQLKQFTKDGQKEP</sequence>
<protein>
    <submittedName>
        <fullName evidence="2">Uncharacterized protein</fullName>
    </submittedName>
</protein>
<name>A0A5J4U343_9EUKA</name>
<dbReference type="Proteomes" id="UP000324800">
    <property type="component" value="Unassembled WGS sequence"/>
</dbReference>
<gene>
    <name evidence="2" type="ORF">EZS28_039924</name>
</gene>
<evidence type="ECO:0000256" key="1">
    <source>
        <dbReference type="SAM" id="MobiDB-lite"/>
    </source>
</evidence>
<evidence type="ECO:0000313" key="2">
    <source>
        <dbReference type="EMBL" id="KAA6364550.1"/>
    </source>
</evidence>
<accession>A0A5J4U343</accession>
<dbReference type="EMBL" id="SNRW01021509">
    <property type="protein sequence ID" value="KAA6364550.1"/>
    <property type="molecule type" value="Genomic_DNA"/>
</dbReference>
<feature type="non-terminal residue" evidence="2">
    <location>
        <position position="1"/>
    </location>
</feature>
<feature type="compositionally biased region" description="Basic and acidic residues" evidence="1">
    <location>
        <begin position="67"/>
        <end position="76"/>
    </location>
</feature>
<reference evidence="2 3" key="1">
    <citation type="submission" date="2019-03" db="EMBL/GenBank/DDBJ databases">
        <title>Single cell metagenomics reveals metabolic interactions within the superorganism composed of flagellate Streblomastix strix and complex community of Bacteroidetes bacteria on its surface.</title>
        <authorList>
            <person name="Treitli S.C."/>
            <person name="Kolisko M."/>
            <person name="Husnik F."/>
            <person name="Keeling P."/>
            <person name="Hampl V."/>
        </authorList>
    </citation>
    <scope>NUCLEOTIDE SEQUENCE [LARGE SCALE GENOMIC DNA]</scope>
    <source>
        <strain evidence="2">ST1C</strain>
    </source>
</reference>